<dbReference type="HAMAP" id="MF_00163">
    <property type="entry name" value="Pep_deformylase"/>
    <property type="match status" value="1"/>
</dbReference>
<dbReference type="PIRSF" id="PIRSF004749">
    <property type="entry name" value="Pep_def"/>
    <property type="match status" value="1"/>
</dbReference>
<dbReference type="GO" id="GO:0046872">
    <property type="term" value="F:metal ion binding"/>
    <property type="evidence" value="ECO:0007669"/>
    <property type="project" value="UniProtKB-KW"/>
</dbReference>
<comment type="cofactor">
    <cofactor evidence="2">
        <name>Fe(2+)</name>
        <dbReference type="ChEBI" id="CHEBI:29033"/>
    </cofactor>
    <text evidence="2">Binds 1 Fe(2+) ion.</text>
</comment>
<dbReference type="GO" id="GO:0006412">
    <property type="term" value="P:translation"/>
    <property type="evidence" value="ECO:0007669"/>
    <property type="project" value="UniProtKB-UniRule"/>
</dbReference>
<organism evidence="3 4">
    <name type="scientific">Candidatus Kuenenbacteria bacterium HGW-Kuenenbacteria-1</name>
    <dbReference type="NCBI Taxonomy" id="2013812"/>
    <lineage>
        <taxon>Bacteria</taxon>
        <taxon>Candidatus Kueneniibacteriota</taxon>
    </lineage>
</organism>
<evidence type="ECO:0000313" key="3">
    <source>
        <dbReference type="EMBL" id="PKL72658.1"/>
    </source>
</evidence>
<keyword evidence="2" id="KW-0378">Hydrolase</keyword>
<feature type="binding site" evidence="2">
    <location>
        <position position="153"/>
    </location>
    <ligand>
        <name>Fe cation</name>
        <dbReference type="ChEBI" id="CHEBI:24875"/>
    </ligand>
</feature>
<comment type="function">
    <text evidence="2">Removes the formyl group from the N-terminal Met of newly synthesized proteins. Requires at least a dipeptide for an efficient rate of reaction. N-terminal L-methionine is a prerequisite for activity but the enzyme has broad specificity at other positions.</text>
</comment>
<proteinExistence type="inferred from homology"/>
<sequence>MSLEIIKYPNPILRLKSKKIKKKDILKKKTQELIKQMVETLEKVKGAGLAAPQIGKSIKLILVRNYDEINDNAFCNTYYNKNCKILILINPKIINKSWKKEIEKEGCLSIYKNSNLIFGLVKRSKKITIKTLDKNGEKISFKAENLLARIIQHEVDHLNGILFIDKTI</sequence>
<dbReference type="NCBIfam" id="NF001159">
    <property type="entry name" value="PRK00150.1-3"/>
    <property type="match status" value="1"/>
</dbReference>
<dbReference type="InterPro" id="IPR036821">
    <property type="entry name" value="Peptide_deformylase_sf"/>
</dbReference>
<keyword evidence="2" id="KW-0479">Metal-binding</keyword>
<dbReference type="PANTHER" id="PTHR10458">
    <property type="entry name" value="PEPTIDE DEFORMYLASE"/>
    <property type="match status" value="1"/>
</dbReference>
<dbReference type="AlphaFoldDB" id="A0A2N1UP43"/>
<feature type="binding site" evidence="2">
    <location>
        <position position="107"/>
    </location>
    <ligand>
        <name>Fe cation</name>
        <dbReference type="ChEBI" id="CHEBI:24875"/>
    </ligand>
</feature>
<accession>A0A2N1UP43</accession>
<dbReference type="PRINTS" id="PR01576">
    <property type="entry name" value="PDEFORMYLASE"/>
</dbReference>
<evidence type="ECO:0000256" key="2">
    <source>
        <dbReference type="HAMAP-Rule" id="MF_00163"/>
    </source>
</evidence>
<keyword evidence="2" id="KW-0648">Protein biosynthesis</keyword>
<comment type="catalytic activity">
    <reaction evidence="2">
        <text>N-terminal N-formyl-L-methionyl-[peptide] + H2O = N-terminal L-methionyl-[peptide] + formate</text>
        <dbReference type="Rhea" id="RHEA:24420"/>
        <dbReference type="Rhea" id="RHEA-COMP:10639"/>
        <dbReference type="Rhea" id="RHEA-COMP:10640"/>
        <dbReference type="ChEBI" id="CHEBI:15377"/>
        <dbReference type="ChEBI" id="CHEBI:15740"/>
        <dbReference type="ChEBI" id="CHEBI:49298"/>
        <dbReference type="ChEBI" id="CHEBI:64731"/>
        <dbReference type="EC" id="3.5.1.88"/>
    </reaction>
</comment>
<reference evidence="3 4" key="1">
    <citation type="journal article" date="2017" name="ISME J.">
        <title>Potential for microbial H2 and metal transformations associated with novel bacteria and archaea in deep terrestrial subsurface sediments.</title>
        <authorList>
            <person name="Hernsdorf A.W."/>
            <person name="Amano Y."/>
            <person name="Miyakawa K."/>
            <person name="Ise K."/>
            <person name="Suzuki Y."/>
            <person name="Anantharaman K."/>
            <person name="Probst A."/>
            <person name="Burstein D."/>
            <person name="Thomas B.C."/>
            <person name="Banfield J.F."/>
        </authorList>
    </citation>
    <scope>NUCLEOTIDE SEQUENCE [LARGE SCALE GENOMIC DNA]</scope>
    <source>
        <strain evidence="3">HGW-Kuenenbacteria-1</strain>
    </source>
</reference>
<comment type="similarity">
    <text evidence="1 2">Belongs to the polypeptide deformylase family.</text>
</comment>
<dbReference type="NCBIfam" id="TIGR00079">
    <property type="entry name" value="pept_deformyl"/>
    <property type="match status" value="1"/>
</dbReference>
<dbReference type="Pfam" id="PF01327">
    <property type="entry name" value="Pep_deformylase"/>
    <property type="match status" value="1"/>
</dbReference>
<protein>
    <recommendedName>
        <fullName evidence="2">Peptide deformylase</fullName>
        <shortName evidence="2">PDF</shortName>
        <ecNumber evidence="2">3.5.1.88</ecNumber>
    </recommendedName>
    <alternativeName>
        <fullName evidence="2">Polypeptide deformylase</fullName>
    </alternativeName>
</protein>
<comment type="caution">
    <text evidence="3">The sequence shown here is derived from an EMBL/GenBank/DDBJ whole genome shotgun (WGS) entry which is preliminary data.</text>
</comment>
<name>A0A2N1UP43_9BACT</name>
<keyword evidence="2" id="KW-0408">Iron</keyword>
<feature type="binding site" evidence="2">
    <location>
        <position position="157"/>
    </location>
    <ligand>
        <name>Fe cation</name>
        <dbReference type="ChEBI" id="CHEBI:24875"/>
    </ligand>
</feature>
<dbReference type="PANTHER" id="PTHR10458:SF22">
    <property type="entry name" value="PEPTIDE DEFORMYLASE"/>
    <property type="match status" value="1"/>
</dbReference>
<dbReference type="GO" id="GO:0042586">
    <property type="term" value="F:peptide deformylase activity"/>
    <property type="evidence" value="ECO:0007669"/>
    <property type="project" value="UniProtKB-UniRule"/>
</dbReference>
<dbReference type="Proteomes" id="UP000233414">
    <property type="component" value="Unassembled WGS sequence"/>
</dbReference>
<dbReference type="EMBL" id="PGYQ01000001">
    <property type="protein sequence ID" value="PKL72658.1"/>
    <property type="molecule type" value="Genomic_DNA"/>
</dbReference>
<dbReference type="InterPro" id="IPR023635">
    <property type="entry name" value="Peptide_deformylase"/>
</dbReference>
<feature type="active site" evidence="2">
    <location>
        <position position="154"/>
    </location>
</feature>
<dbReference type="CDD" id="cd00487">
    <property type="entry name" value="Pep_deformylase"/>
    <property type="match status" value="1"/>
</dbReference>
<evidence type="ECO:0000256" key="1">
    <source>
        <dbReference type="ARBA" id="ARBA00010759"/>
    </source>
</evidence>
<dbReference type="SUPFAM" id="SSF56420">
    <property type="entry name" value="Peptide deformylase"/>
    <property type="match status" value="1"/>
</dbReference>
<dbReference type="EC" id="3.5.1.88" evidence="2"/>
<gene>
    <name evidence="2 3" type="primary">def</name>
    <name evidence="3" type="ORF">CVV26_00085</name>
</gene>
<evidence type="ECO:0000313" key="4">
    <source>
        <dbReference type="Proteomes" id="UP000233414"/>
    </source>
</evidence>
<dbReference type="Gene3D" id="3.90.45.10">
    <property type="entry name" value="Peptide deformylase"/>
    <property type="match status" value="1"/>
</dbReference>